<reference evidence="2" key="1">
    <citation type="journal article" date="2014" name="Int. J. Syst. Evol. Microbiol.">
        <title>Complete genome sequence of Corynebacterium casei LMG S-19264T (=DSM 44701T), isolated from a smear-ripened cheese.</title>
        <authorList>
            <consortium name="US DOE Joint Genome Institute (JGI-PGF)"/>
            <person name="Walter F."/>
            <person name="Albersmeier A."/>
            <person name="Kalinowski J."/>
            <person name="Ruckert C."/>
        </authorList>
    </citation>
    <scope>NUCLEOTIDE SEQUENCE</scope>
    <source>
        <strain evidence="2">JCM 14265</strain>
    </source>
</reference>
<feature type="region of interest" description="Disordered" evidence="1">
    <location>
        <begin position="1"/>
        <end position="35"/>
    </location>
</feature>
<gene>
    <name evidence="2" type="ORF">GCM10008994_22970</name>
</gene>
<evidence type="ECO:0000313" key="2">
    <source>
        <dbReference type="EMBL" id="GAA0547511.1"/>
    </source>
</evidence>
<protein>
    <submittedName>
        <fullName evidence="2">Uncharacterized protein</fullName>
    </submittedName>
</protein>
<dbReference type="Proteomes" id="UP001501425">
    <property type="component" value="Unassembled WGS sequence"/>
</dbReference>
<organism evidence="2 3">
    <name type="scientific">Halorubrum ejinorense</name>
    <dbReference type="NCBI Taxonomy" id="425309"/>
    <lineage>
        <taxon>Archaea</taxon>
        <taxon>Methanobacteriati</taxon>
        <taxon>Methanobacteriota</taxon>
        <taxon>Stenosarchaea group</taxon>
        <taxon>Halobacteria</taxon>
        <taxon>Halobacteriales</taxon>
        <taxon>Haloferacaceae</taxon>
        <taxon>Halorubrum</taxon>
    </lineage>
</organism>
<name>A0AAV3SUI8_9EURY</name>
<evidence type="ECO:0000313" key="3">
    <source>
        <dbReference type="Proteomes" id="UP001501425"/>
    </source>
</evidence>
<reference evidence="2" key="2">
    <citation type="submission" date="2023-12" db="EMBL/GenBank/DDBJ databases">
        <authorList>
            <person name="Sun Q."/>
            <person name="Inoue M."/>
        </authorList>
    </citation>
    <scope>NUCLEOTIDE SEQUENCE</scope>
    <source>
        <strain evidence="2">JCM 14265</strain>
    </source>
</reference>
<dbReference type="EMBL" id="BAAADQ010000013">
    <property type="protein sequence ID" value="GAA0547511.1"/>
    <property type="molecule type" value="Genomic_DNA"/>
</dbReference>
<dbReference type="AlphaFoldDB" id="A0AAV3SUI8"/>
<evidence type="ECO:0000256" key="1">
    <source>
        <dbReference type="SAM" id="MobiDB-lite"/>
    </source>
</evidence>
<sequence length="101" mass="10697">MSSHGTRVTNPRLARNVETPAAVLEHPTGTGSVPEHRTMLMLATMGLKPCETTDESNSNNSGCSLCPNPADGYDTTFDGQLCSTCATTRSVDEDTVEGHNV</sequence>
<proteinExistence type="predicted"/>
<comment type="caution">
    <text evidence="2">The sequence shown here is derived from an EMBL/GenBank/DDBJ whole genome shotgun (WGS) entry which is preliminary data.</text>
</comment>
<accession>A0AAV3SUI8</accession>